<evidence type="ECO:0000313" key="3">
    <source>
        <dbReference type="Proteomes" id="UP000007266"/>
    </source>
</evidence>
<reference evidence="2 3" key="2">
    <citation type="journal article" date="2010" name="Nucleic Acids Res.">
        <title>BeetleBase in 2010: revisions to provide comprehensive genomic information for Tribolium castaneum.</title>
        <authorList>
            <person name="Kim H.S."/>
            <person name="Murphy T."/>
            <person name="Xia J."/>
            <person name="Caragea D."/>
            <person name="Park Y."/>
            <person name="Beeman R.W."/>
            <person name="Lorenzen M.D."/>
            <person name="Butcher S."/>
            <person name="Manak J.R."/>
            <person name="Brown S.J."/>
        </authorList>
    </citation>
    <scope>GENOME REANNOTATION</scope>
    <source>
        <strain evidence="2 3">Georgia GA2</strain>
    </source>
</reference>
<name>D6X074_TRICA</name>
<dbReference type="EMBL" id="KQ971371">
    <property type="protein sequence ID" value="EFA10034.1"/>
    <property type="molecule type" value="Genomic_DNA"/>
</dbReference>
<accession>D6X074</accession>
<sequence length="164" mass="18092">MVRPSDGKIGKNNVPSDNQEEKSVALPAQKYWILGIVEYVPSAYNKLRNLSSPNIDTCYYKEKFNTMFRPSWGLAVVGTLPVVGNITNLASALHAYSNGDPWYGHQMVAQTLVGTYLDVMSGGLLTCGAVGEFGAVVALRIYGFNVVNQVLNPYVHRYVRSKEE</sequence>
<gene>
    <name evidence="2" type="primary">AUGUSTUS-3.0.2_12206</name>
    <name evidence="2" type="ORF">TcasGA2_TC012206</name>
</gene>
<dbReference type="InParanoid" id="D6X074"/>
<keyword evidence="3" id="KW-1185">Reference proteome</keyword>
<dbReference type="AlphaFoldDB" id="D6X074"/>
<evidence type="ECO:0000256" key="1">
    <source>
        <dbReference type="SAM" id="MobiDB-lite"/>
    </source>
</evidence>
<protein>
    <submittedName>
        <fullName evidence="2">Uncharacterized protein</fullName>
    </submittedName>
</protein>
<reference evidence="2 3" key="1">
    <citation type="journal article" date="2008" name="Nature">
        <title>The genome of the model beetle and pest Tribolium castaneum.</title>
        <authorList>
            <consortium name="Tribolium Genome Sequencing Consortium"/>
            <person name="Richards S."/>
            <person name="Gibbs R.A."/>
            <person name="Weinstock G.M."/>
            <person name="Brown S.J."/>
            <person name="Denell R."/>
            <person name="Beeman R.W."/>
            <person name="Gibbs R."/>
            <person name="Beeman R.W."/>
            <person name="Brown S.J."/>
            <person name="Bucher G."/>
            <person name="Friedrich M."/>
            <person name="Grimmelikhuijzen C.J."/>
            <person name="Klingler M."/>
            <person name="Lorenzen M."/>
            <person name="Richards S."/>
            <person name="Roth S."/>
            <person name="Schroder R."/>
            <person name="Tautz D."/>
            <person name="Zdobnov E.M."/>
            <person name="Muzny D."/>
            <person name="Gibbs R.A."/>
            <person name="Weinstock G.M."/>
            <person name="Attaway T."/>
            <person name="Bell S."/>
            <person name="Buhay C.J."/>
            <person name="Chandrabose M.N."/>
            <person name="Chavez D."/>
            <person name="Clerk-Blankenburg K.P."/>
            <person name="Cree A."/>
            <person name="Dao M."/>
            <person name="Davis C."/>
            <person name="Chacko J."/>
            <person name="Dinh H."/>
            <person name="Dugan-Rocha S."/>
            <person name="Fowler G."/>
            <person name="Garner T.T."/>
            <person name="Garnes J."/>
            <person name="Gnirke A."/>
            <person name="Hawes A."/>
            <person name="Hernandez J."/>
            <person name="Hines S."/>
            <person name="Holder M."/>
            <person name="Hume J."/>
            <person name="Jhangiani S.N."/>
            <person name="Joshi V."/>
            <person name="Khan Z.M."/>
            <person name="Jackson L."/>
            <person name="Kovar C."/>
            <person name="Kowis A."/>
            <person name="Lee S."/>
            <person name="Lewis L.R."/>
            <person name="Margolis J."/>
            <person name="Morgan M."/>
            <person name="Nazareth L.V."/>
            <person name="Nguyen N."/>
            <person name="Okwuonu G."/>
            <person name="Parker D."/>
            <person name="Richards S."/>
            <person name="Ruiz S.J."/>
            <person name="Santibanez J."/>
            <person name="Savard J."/>
            <person name="Scherer S.E."/>
            <person name="Schneider B."/>
            <person name="Sodergren E."/>
            <person name="Tautz D."/>
            <person name="Vattahil S."/>
            <person name="Villasana D."/>
            <person name="White C.S."/>
            <person name="Wright R."/>
            <person name="Park Y."/>
            <person name="Beeman R.W."/>
            <person name="Lord J."/>
            <person name="Oppert B."/>
            <person name="Lorenzen M."/>
            <person name="Brown S."/>
            <person name="Wang L."/>
            <person name="Savard J."/>
            <person name="Tautz D."/>
            <person name="Richards S."/>
            <person name="Weinstock G."/>
            <person name="Gibbs R.A."/>
            <person name="Liu Y."/>
            <person name="Worley K."/>
            <person name="Weinstock G."/>
            <person name="Elsik C.G."/>
            <person name="Reese J.T."/>
            <person name="Elhaik E."/>
            <person name="Landan G."/>
            <person name="Graur D."/>
            <person name="Arensburger P."/>
            <person name="Atkinson P."/>
            <person name="Beeman R.W."/>
            <person name="Beidler J."/>
            <person name="Brown S.J."/>
            <person name="Demuth J.P."/>
            <person name="Drury D.W."/>
            <person name="Du Y.Z."/>
            <person name="Fujiwara H."/>
            <person name="Lorenzen M."/>
            <person name="Maselli V."/>
            <person name="Osanai M."/>
            <person name="Park Y."/>
            <person name="Robertson H.M."/>
            <person name="Tu Z."/>
            <person name="Wang J.J."/>
            <person name="Wang S."/>
            <person name="Richards S."/>
            <person name="Song H."/>
            <person name="Zhang L."/>
            <person name="Sodergren E."/>
            <person name="Werner D."/>
            <person name="Stanke M."/>
            <person name="Morgenstern B."/>
            <person name="Solovyev V."/>
            <person name="Kosarev P."/>
            <person name="Brown G."/>
            <person name="Chen H.C."/>
            <person name="Ermolaeva O."/>
            <person name="Hlavina W."/>
            <person name="Kapustin Y."/>
            <person name="Kiryutin B."/>
            <person name="Kitts P."/>
            <person name="Maglott D."/>
            <person name="Pruitt K."/>
            <person name="Sapojnikov V."/>
            <person name="Souvorov A."/>
            <person name="Mackey A.J."/>
            <person name="Waterhouse R.M."/>
            <person name="Wyder S."/>
            <person name="Zdobnov E.M."/>
            <person name="Zdobnov E.M."/>
            <person name="Wyder S."/>
            <person name="Kriventseva E.V."/>
            <person name="Kadowaki T."/>
            <person name="Bork P."/>
            <person name="Aranda M."/>
            <person name="Bao R."/>
            <person name="Beermann A."/>
            <person name="Berns N."/>
            <person name="Bolognesi R."/>
            <person name="Bonneton F."/>
            <person name="Bopp D."/>
            <person name="Brown S.J."/>
            <person name="Bucher G."/>
            <person name="Butts T."/>
            <person name="Chaumot A."/>
            <person name="Denell R.E."/>
            <person name="Ferrier D.E."/>
            <person name="Friedrich M."/>
            <person name="Gordon C.M."/>
            <person name="Jindra M."/>
            <person name="Klingler M."/>
            <person name="Lan Q."/>
            <person name="Lattorff H.M."/>
            <person name="Laudet V."/>
            <person name="von Levetsow C."/>
            <person name="Liu Z."/>
            <person name="Lutz R."/>
            <person name="Lynch J.A."/>
            <person name="da Fonseca R.N."/>
            <person name="Posnien N."/>
            <person name="Reuter R."/>
            <person name="Roth S."/>
            <person name="Savard J."/>
            <person name="Schinko J.B."/>
            <person name="Schmitt C."/>
            <person name="Schoppmeier M."/>
            <person name="Schroder R."/>
            <person name="Shippy T.D."/>
            <person name="Simonnet F."/>
            <person name="Marques-Souza H."/>
            <person name="Tautz D."/>
            <person name="Tomoyasu Y."/>
            <person name="Trauner J."/>
            <person name="Van der Zee M."/>
            <person name="Vervoort M."/>
            <person name="Wittkopp N."/>
            <person name="Wimmer E.A."/>
            <person name="Yang X."/>
            <person name="Jones A.K."/>
            <person name="Sattelle D.B."/>
            <person name="Ebert P.R."/>
            <person name="Nelson D."/>
            <person name="Scott J.G."/>
            <person name="Beeman R.W."/>
            <person name="Muthukrishnan S."/>
            <person name="Kramer K.J."/>
            <person name="Arakane Y."/>
            <person name="Beeman R.W."/>
            <person name="Zhu Q."/>
            <person name="Hogenkamp D."/>
            <person name="Dixit R."/>
            <person name="Oppert B."/>
            <person name="Jiang H."/>
            <person name="Zou Z."/>
            <person name="Marshall J."/>
            <person name="Elpidina E."/>
            <person name="Vinokurov K."/>
            <person name="Oppert C."/>
            <person name="Zou Z."/>
            <person name="Evans J."/>
            <person name="Lu Z."/>
            <person name="Zhao P."/>
            <person name="Sumathipala N."/>
            <person name="Altincicek B."/>
            <person name="Vilcinskas A."/>
            <person name="Williams M."/>
            <person name="Hultmark D."/>
            <person name="Hetru C."/>
            <person name="Jiang H."/>
            <person name="Grimmelikhuijzen C.J."/>
            <person name="Hauser F."/>
            <person name="Cazzamali G."/>
            <person name="Williamson M."/>
            <person name="Park Y."/>
            <person name="Li B."/>
            <person name="Tanaka Y."/>
            <person name="Predel R."/>
            <person name="Neupert S."/>
            <person name="Schachtner J."/>
            <person name="Verleyen P."/>
            <person name="Raible F."/>
            <person name="Bork P."/>
            <person name="Friedrich M."/>
            <person name="Walden K.K."/>
            <person name="Robertson H.M."/>
            <person name="Angeli S."/>
            <person name="Foret S."/>
            <person name="Bucher G."/>
            <person name="Schuetz S."/>
            <person name="Maleszka R."/>
            <person name="Wimmer E.A."/>
            <person name="Beeman R.W."/>
            <person name="Lorenzen M."/>
            <person name="Tomoyasu Y."/>
            <person name="Miller S.C."/>
            <person name="Grossmann D."/>
            <person name="Bucher G."/>
        </authorList>
    </citation>
    <scope>NUCLEOTIDE SEQUENCE [LARGE SCALE GENOMIC DNA]</scope>
    <source>
        <strain evidence="2 3">Georgia GA2</strain>
    </source>
</reference>
<organism evidence="2 3">
    <name type="scientific">Tribolium castaneum</name>
    <name type="common">Red flour beetle</name>
    <dbReference type="NCBI Taxonomy" id="7070"/>
    <lineage>
        <taxon>Eukaryota</taxon>
        <taxon>Metazoa</taxon>
        <taxon>Ecdysozoa</taxon>
        <taxon>Arthropoda</taxon>
        <taxon>Hexapoda</taxon>
        <taxon>Insecta</taxon>
        <taxon>Pterygota</taxon>
        <taxon>Neoptera</taxon>
        <taxon>Endopterygota</taxon>
        <taxon>Coleoptera</taxon>
        <taxon>Polyphaga</taxon>
        <taxon>Cucujiformia</taxon>
        <taxon>Tenebrionidae</taxon>
        <taxon>Tenebrionidae incertae sedis</taxon>
        <taxon>Tribolium</taxon>
    </lineage>
</organism>
<evidence type="ECO:0000313" key="2">
    <source>
        <dbReference type="EMBL" id="EFA10034.1"/>
    </source>
</evidence>
<dbReference type="Proteomes" id="UP000007266">
    <property type="component" value="Linkage group 9"/>
</dbReference>
<proteinExistence type="predicted"/>
<feature type="region of interest" description="Disordered" evidence="1">
    <location>
        <begin position="1"/>
        <end position="22"/>
    </location>
</feature>
<dbReference type="HOGENOM" id="CLU_1621169_0_0_1"/>